<feature type="transmembrane region" description="Helical" evidence="1">
    <location>
        <begin position="44"/>
        <end position="60"/>
    </location>
</feature>
<evidence type="ECO:0000313" key="2">
    <source>
        <dbReference type="EMBL" id="ROO29052.1"/>
    </source>
</evidence>
<keyword evidence="1" id="KW-1133">Transmembrane helix</keyword>
<gene>
    <name evidence="2" type="ORF">SAOR_04605</name>
</gene>
<proteinExistence type="predicted"/>
<keyword evidence="3" id="KW-1185">Reference proteome</keyword>
<evidence type="ECO:0000256" key="1">
    <source>
        <dbReference type="SAM" id="Phobius"/>
    </source>
</evidence>
<dbReference type="PANTHER" id="PTHR38602">
    <property type="entry name" value="INNER MEMBRANE PROTEIN-RELATED"/>
    <property type="match status" value="1"/>
</dbReference>
<dbReference type="RefSeq" id="WP_123630411.1">
    <property type="nucleotide sequence ID" value="NZ_AYKH01000006.1"/>
</dbReference>
<keyword evidence="1" id="KW-0812">Transmembrane</keyword>
<accession>A0A423PU49</accession>
<feature type="transmembrane region" description="Helical" evidence="1">
    <location>
        <begin position="6"/>
        <end position="23"/>
    </location>
</feature>
<dbReference type="InterPro" id="IPR019201">
    <property type="entry name" value="DUF2065"/>
</dbReference>
<dbReference type="Pfam" id="PF09838">
    <property type="entry name" value="DUF2065"/>
    <property type="match status" value="1"/>
</dbReference>
<protein>
    <recommendedName>
        <fullName evidence="4">DUF2065 domain-containing protein</fullName>
    </recommendedName>
</protein>
<reference evidence="2 3" key="1">
    <citation type="submission" date="2013-10" db="EMBL/GenBank/DDBJ databases">
        <title>Salinisphaera orenii MK-B5 Genome Sequencing.</title>
        <authorList>
            <person name="Lai Q."/>
            <person name="Li C."/>
            <person name="Shao Z."/>
        </authorList>
    </citation>
    <scope>NUCLEOTIDE SEQUENCE [LARGE SCALE GENOMIC DNA]</scope>
    <source>
        <strain evidence="2 3">MK-B5</strain>
    </source>
</reference>
<dbReference type="Proteomes" id="UP000283993">
    <property type="component" value="Unassembled WGS sequence"/>
</dbReference>
<dbReference type="AlphaFoldDB" id="A0A423PU49"/>
<dbReference type="EMBL" id="AYKH01000006">
    <property type="protein sequence ID" value="ROO29052.1"/>
    <property type="molecule type" value="Genomic_DNA"/>
</dbReference>
<evidence type="ECO:0000313" key="3">
    <source>
        <dbReference type="Proteomes" id="UP000283993"/>
    </source>
</evidence>
<sequence length="61" mass="6858">MWVDLLRAVALVLVIEGLLPFLAPERWREMMLRLSDVDGRSLRIFGGVLIGVGAVLLQFVH</sequence>
<evidence type="ECO:0008006" key="4">
    <source>
        <dbReference type="Google" id="ProtNLM"/>
    </source>
</evidence>
<name>A0A423PU49_9GAMM</name>
<organism evidence="2 3">
    <name type="scientific">Salinisphaera orenii MK-B5</name>
    <dbReference type="NCBI Taxonomy" id="856730"/>
    <lineage>
        <taxon>Bacteria</taxon>
        <taxon>Pseudomonadati</taxon>
        <taxon>Pseudomonadota</taxon>
        <taxon>Gammaproteobacteria</taxon>
        <taxon>Salinisphaerales</taxon>
        <taxon>Salinisphaeraceae</taxon>
        <taxon>Salinisphaera</taxon>
    </lineage>
</organism>
<dbReference type="PANTHER" id="PTHR38602:SF1">
    <property type="entry name" value="INNER MEMBRANE PROTEIN"/>
    <property type="match status" value="1"/>
</dbReference>
<keyword evidence="1" id="KW-0472">Membrane</keyword>
<comment type="caution">
    <text evidence="2">The sequence shown here is derived from an EMBL/GenBank/DDBJ whole genome shotgun (WGS) entry which is preliminary data.</text>
</comment>